<evidence type="ECO:0000256" key="8">
    <source>
        <dbReference type="ARBA" id="ARBA00022777"/>
    </source>
</evidence>
<dbReference type="InterPro" id="IPR018113">
    <property type="entry name" value="PTrfase_EIIB_Cys"/>
</dbReference>
<dbReference type="RefSeq" id="WP_118900644.1">
    <property type="nucleotide sequence ID" value="NZ_QOCR01000002.1"/>
</dbReference>
<feature type="active site" description="Phosphocysteine intermediate; for EIIB activity" evidence="11">
    <location>
        <position position="492"/>
    </location>
</feature>
<protein>
    <recommendedName>
        <fullName evidence="17">PTS mannose transporter subunit IIC</fullName>
    </recommendedName>
</protein>
<sequence>MKEKMQTFGKAMLVPISLVAIGGLLLGLGGAFTNQATISAFGIKWSNYTGSFIYNFFDVLKALGNSIFSNLSILYAVGVTFSLAKHEKGWAAFSAVVAFLAMHATISTLLLAKGYTPNMADVEGMIKSGIKPIIAAKRAALFTNELGFFTYRTGVFGGIVIGLAVSWVHNHFYKTKLPTAMAFFSGTRTVPILSLLAGSAFGFLFYFIWPTIGSLFTNFSVMVSKIGLIGTFLYRLVYESLIPFGLHPLLSLPMRWTALGGSMLVDGKLVVGNAAIQLAQLASPSPGKLLVKAYMGETGVINFAIFPAIALAMYKTALPKNKEKIAGLLIPTIVSTTLFGITEPILFTFLFIAPWMYWIVYAPIAGLAAVACEFFKISIYEGNIKDWIPFLLRPEKLYVLPYLWIMPIFFALTYILFKYFILKFDIKTPGREEDENTVKLYSKEEYQKKQEAMDNKKIITISKTASSGESSLADKIIKGLGGKENIEDLDNCISRLRVVVKDPKKVVSDDIWKKEIEALGVVHMGKGIQIVYGANVAAIAVDVREKLGDY</sequence>
<feature type="transmembrane region" description="Helical" evidence="12">
    <location>
        <begin position="397"/>
        <end position="417"/>
    </location>
</feature>
<proteinExistence type="predicted"/>
<dbReference type="NCBIfam" id="TIGR00826">
    <property type="entry name" value="EIIB_glc"/>
    <property type="match status" value="1"/>
</dbReference>
<evidence type="ECO:0000256" key="5">
    <source>
        <dbReference type="ARBA" id="ARBA00022679"/>
    </source>
</evidence>
<reference evidence="15 16" key="1">
    <citation type="submission" date="2018-07" db="EMBL/GenBank/DDBJ databases">
        <title>Genome sequences of six Lactobacillus spp. isolated from bumble bee guts.</title>
        <authorList>
            <person name="Motta E.V.S."/>
            <person name="Moran N.A."/>
        </authorList>
    </citation>
    <scope>NUCLEOTIDE SEQUENCE [LARGE SCALE GENOMIC DNA]</scope>
    <source>
        <strain evidence="15 16">BI-1.1</strain>
    </source>
</reference>
<evidence type="ECO:0000256" key="4">
    <source>
        <dbReference type="ARBA" id="ARBA00022597"/>
    </source>
</evidence>
<dbReference type="GO" id="GO:0005886">
    <property type="term" value="C:plasma membrane"/>
    <property type="evidence" value="ECO:0007669"/>
    <property type="project" value="UniProtKB-SubCell"/>
</dbReference>
<feature type="transmembrane region" description="Helical" evidence="12">
    <location>
        <begin position="358"/>
        <end position="377"/>
    </location>
</feature>
<comment type="subcellular location">
    <subcellularLocation>
        <location evidence="1">Cell membrane</location>
        <topology evidence="1">Multi-pass membrane protein</topology>
    </subcellularLocation>
</comment>
<evidence type="ECO:0000256" key="11">
    <source>
        <dbReference type="PROSITE-ProRule" id="PRU00421"/>
    </source>
</evidence>
<keyword evidence="2" id="KW-0813">Transport</keyword>
<keyword evidence="3" id="KW-1003">Cell membrane</keyword>
<accession>A0A3R6YMX1</accession>
<keyword evidence="16" id="KW-1185">Reference proteome</keyword>
<evidence type="ECO:0008006" key="17">
    <source>
        <dbReference type="Google" id="ProtNLM"/>
    </source>
</evidence>
<evidence type="ECO:0000313" key="16">
    <source>
        <dbReference type="Proteomes" id="UP000284109"/>
    </source>
</evidence>
<dbReference type="Pfam" id="PF02378">
    <property type="entry name" value="PTS_EIIC"/>
    <property type="match status" value="1"/>
</dbReference>
<dbReference type="SUPFAM" id="SSF55604">
    <property type="entry name" value="Glucose permease domain IIB"/>
    <property type="match status" value="1"/>
</dbReference>
<feature type="transmembrane region" description="Helical" evidence="12">
    <location>
        <begin position="294"/>
        <end position="314"/>
    </location>
</feature>
<evidence type="ECO:0000256" key="3">
    <source>
        <dbReference type="ARBA" id="ARBA00022475"/>
    </source>
</evidence>
<feature type="transmembrane region" description="Helical" evidence="12">
    <location>
        <begin position="189"/>
        <end position="209"/>
    </location>
</feature>
<dbReference type="OrthoDB" id="9764327at2"/>
<dbReference type="GO" id="GO:0016301">
    <property type="term" value="F:kinase activity"/>
    <property type="evidence" value="ECO:0007669"/>
    <property type="project" value="UniProtKB-KW"/>
</dbReference>
<dbReference type="PROSITE" id="PS51098">
    <property type="entry name" value="PTS_EIIB_TYPE_1"/>
    <property type="match status" value="1"/>
</dbReference>
<keyword evidence="4" id="KW-0762">Sugar transport</keyword>
<keyword evidence="6" id="KW-0598">Phosphotransferase system</keyword>
<keyword evidence="8" id="KW-0418">Kinase</keyword>
<feature type="transmembrane region" description="Helical" evidence="12">
    <location>
        <begin position="52"/>
        <end position="77"/>
    </location>
</feature>
<keyword evidence="7 12" id="KW-0812">Transmembrane</keyword>
<feature type="transmembrane region" description="Helical" evidence="12">
    <location>
        <begin position="326"/>
        <end position="352"/>
    </location>
</feature>
<evidence type="ECO:0000256" key="7">
    <source>
        <dbReference type="ARBA" id="ARBA00022692"/>
    </source>
</evidence>
<dbReference type="AlphaFoldDB" id="A0A3R6YMX1"/>
<gene>
    <name evidence="15" type="ORF">DS831_04010</name>
</gene>
<feature type="domain" description="PTS EIIC type-1" evidence="14">
    <location>
        <begin position="1"/>
        <end position="433"/>
    </location>
</feature>
<dbReference type="Proteomes" id="UP000284109">
    <property type="component" value="Unassembled WGS sequence"/>
</dbReference>
<dbReference type="InterPro" id="IPR001996">
    <property type="entry name" value="PTS_IIB_1"/>
</dbReference>
<dbReference type="GO" id="GO:0090563">
    <property type="term" value="F:protein-phosphocysteine-sugar phosphotransferase activity"/>
    <property type="evidence" value="ECO:0007669"/>
    <property type="project" value="TreeGrafter"/>
</dbReference>
<evidence type="ECO:0000256" key="12">
    <source>
        <dbReference type="SAM" id="Phobius"/>
    </source>
</evidence>
<keyword evidence="5" id="KW-0808">Transferase</keyword>
<dbReference type="Pfam" id="PF00367">
    <property type="entry name" value="PTS_EIIB"/>
    <property type="match status" value="1"/>
</dbReference>
<dbReference type="InterPro" id="IPR036878">
    <property type="entry name" value="Glu_permease_IIB"/>
</dbReference>
<feature type="transmembrane region" description="Helical" evidence="12">
    <location>
        <begin position="89"/>
        <end position="112"/>
    </location>
</feature>
<dbReference type="InterPro" id="IPR003352">
    <property type="entry name" value="PTS_EIIC"/>
</dbReference>
<organism evidence="15 16">
    <name type="scientific">Bombilactobacillus bombi</name>
    <dbReference type="NCBI Taxonomy" id="1303590"/>
    <lineage>
        <taxon>Bacteria</taxon>
        <taxon>Bacillati</taxon>
        <taxon>Bacillota</taxon>
        <taxon>Bacilli</taxon>
        <taxon>Lactobacillales</taxon>
        <taxon>Lactobacillaceae</taxon>
        <taxon>Bombilactobacillus</taxon>
    </lineage>
</organism>
<dbReference type="EMBL" id="QOCR01000002">
    <property type="protein sequence ID" value="RHW51197.1"/>
    <property type="molecule type" value="Genomic_DNA"/>
</dbReference>
<evidence type="ECO:0000256" key="1">
    <source>
        <dbReference type="ARBA" id="ARBA00004651"/>
    </source>
</evidence>
<evidence type="ECO:0000256" key="9">
    <source>
        <dbReference type="ARBA" id="ARBA00022989"/>
    </source>
</evidence>
<evidence type="ECO:0000256" key="2">
    <source>
        <dbReference type="ARBA" id="ARBA00022448"/>
    </source>
</evidence>
<dbReference type="PROSITE" id="PS51103">
    <property type="entry name" value="PTS_EIIC_TYPE_1"/>
    <property type="match status" value="1"/>
</dbReference>
<dbReference type="GO" id="GO:0008982">
    <property type="term" value="F:protein-N(PI)-phosphohistidine-sugar phosphotransferase activity"/>
    <property type="evidence" value="ECO:0007669"/>
    <property type="project" value="InterPro"/>
</dbReference>
<feature type="transmembrane region" description="Helical" evidence="12">
    <location>
        <begin position="149"/>
        <end position="168"/>
    </location>
</feature>
<feature type="domain" description="PTS EIIB type-1" evidence="13">
    <location>
        <begin position="470"/>
        <end position="550"/>
    </location>
</feature>
<dbReference type="InterPro" id="IPR013013">
    <property type="entry name" value="PTS_EIIC_1"/>
</dbReference>
<dbReference type="InterPro" id="IPR050429">
    <property type="entry name" value="PTS_Glucose_EIICBA"/>
</dbReference>
<dbReference type="GO" id="GO:0009401">
    <property type="term" value="P:phosphoenolpyruvate-dependent sugar phosphotransferase system"/>
    <property type="evidence" value="ECO:0007669"/>
    <property type="project" value="UniProtKB-KW"/>
</dbReference>
<evidence type="ECO:0000313" key="15">
    <source>
        <dbReference type="EMBL" id="RHW51197.1"/>
    </source>
</evidence>
<name>A0A3R6YMX1_9LACO</name>
<evidence type="ECO:0000256" key="10">
    <source>
        <dbReference type="ARBA" id="ARBA00023136"/>
    </source>
</evidence>
<dbReference type="PANTHER" id="PTHR30009">
    <property type="entry name" value="CYTOCHROME C-TYPE SYNTHESIS PROTEIN AND PTS TRANSMEMBRANE COMPONENT"/>
    <property type="match status" value="1"/>
</dbReference>
<feature type="transmembrane region" description="Helical" evidence="12">
    <location>
        <begin position="12"/>
        <end position="32"/>
    </location>
</feature>
<keyword evidence="9 12" id="KW-1133">Transmembrane helix</keyword>
<keyword evidence="10 12" id="KW-0472">Membrane</keyword>
<evidence type="ECO:0000259" key="14">
    <source>
        <dbReference type="PROSITE" id="PS51103"/>
    </source>
</evidence>
<dbReference type="Gene3D" id="3.30.1360.60">
    <property type="entry name" value="Glucose permease domain IIB"/>
    <property type="match status" value="1"/>
</dbReference>
<evidence type="ECO:0000256" key="6">
    <source>
        <dbReference type="ARBA" id="ARBA00022683"/>
    </source>
</evidence>
<comment type="caution">
    <text evidence="15">The sequence shown here is derived from an EMBL/GenBank/DDBJ whole genome shotgun (WGS) entry which is preliminary data.</text>
</comment>
<dbReference type="PANTHER" id="PTHR30009:SF12">
    <property type="entry name" value="PHOSPHOTRANSFERASE IIC COMPONENT GLVC"/>
    <property type="match status" value="1"/>
</dbReference>
<evidence type="ECO:0000259" key="13">
    <source>
        <dbReference type="PROSITE" id="PS51098"/>
    </source>
</evidence>